<dbReference type="PANTHER" id="PTHR34598">
    <property type="entry name" value="BLL6449 PROTEIN"/>
    <property type="match status" value="1"/>
</dbReference>
<dbReference type="InterPro" id="IPR044053">
    <property type="entry name" value="AsaB-like"/>
</dbReference>
<sequence>MAYKSDEGKQFIKDNYWPEISHMIEQKTGAAKVVPWHFSVRNQTPGYHPDEIFFMKTGISQPASTVHVDNDHVTAIGHMKRELGEAEAERMVATYKRWAVINVWRPVGIPVQSWPLLVVDTSGVPNWNFDDNVARVYRQNDNVYYKPHDNFLKFHPDYVYRYASQLKPEEVIMFRDYDSRTDRMRGTPHGGFQDDNSAPDAPPRRSIECRLFAFFDDE</sequence>
<protein>
    <recommendedName>
        <fullName evidence="6">Methyltransferase</fullName>
    </recommendedName>
</protein>
<dbReference type="AlphaFoldDB" id="A0A6A5YA44"/>
<evidence type="ECO:0000256" key="2">
    <source>
        <dbReference type="ARBA" id="ARBA00023604"/>
    </source>
</evidence>
<evidence type="ECO:0000313" key="5">
    <source>
        <dbReference type="Proteomes" id="UP000799776"/>
    </source>
</evidence>
<reference evidence="4" key="1">
    <citation type="journal article" date="2020" name="Stud. Mycol.">
        <title>101 Dothideomycetes genomes: a test case for predicting lifestyles and emergence of pathogens.</title>
        <authorList>
            <person name="Haridas S."/>
            <person name="Albert R."/>
            <person name="Binder M."/>
            <person name="Bloem J."/>
            <person name="Labutti K."/>
            <person name="Salamov A."/>
            <person name="Andreopoulos B."/>
            <person name="Baker S."/>
            <person name="Barry K."/>
            <person name="Bills G."/>
            <person name="Bluhm B."/>
            <person name="Cannon C."/>
            <person name="Castanera R."/>
            <person name="Culley D."/>
            <person name="Daum C."/>
            <person name="Ezra D."/>
            <person name="Gonzalez J."/>
            <person name="Henrissat B."/>
            <person name="Kuo A."/>
            <person name="Liang C."/>
            <person name="Lipzen A."/>
            <person name="Lutzoni F."/>
            <person name="Magnuson J."/>
            <person name="Mondo S."/>
            <person name="Nolan M."/>
            <person name="Ohm R."/>
            <person name="Pangilinan J."/>
            <person name="Park H.-J."/>
            <person name="Ramirez L."/>
            <person name="Alfaro M."/>
            <person name="Sun H."/>
            <person name="Tritt A."/>
            <person name="Yoshinaga Y."/>
            <person name="Zwiers L.-H."/>
            <person name="Turgeon B."/>
            <person name="Goodwin S."/>
            <person name="Spatafora J."/>
            <person name="Crous P."/>
            <person name="Grigoriev I."/>
        </authorList>
    </citation>
    <scope>NUCLEOTIDE SEQUENCE</scope>
    <source>
        <strain evidence="4">CBS 121410</strain>
    </source>
</reference>
<keyword evidence="1" id="KW-0560">Oxidoreductase</keyword>
<dbReference type="NCBIfam" id="NF041278">
    <property type="entry name" value="CmcJ_NvfI_EfuI"/>
    <property type="match status" value="1"/>
</dbReference>
<evidence type="ECO:0000256" key="1">
    <source>
        <dbReference type="ARBA" id="ARBA00023002"/>
    </source>
</evidence>
<accession>A0A6A5YA44</accession>
<organism evidence="4 5">
    <name type="scientific">Saccharata proteae CBS 121410</name>
    <dbReference type="NCBI Taxonomy" id="1314787"/>
    <lineage>
        <taxon>Eukaryota</taxon>
        <taxon>Fungi</taxon>
        <taxon>Dikarya</taxon>
        <taxon>Ascomycota</taxon>
        <taxon>Pezizomycotina</taxon>
        <taxon>Dothideomycetes</taxon>
        <taxon>Dothideomycetes incertae sedis</taxon>
        <taxon>Botryosphaeriales</taxon>
        <taxon>Saccharataceae</taxon>
        <taxon>Saccharata</taxon>
    </lineage>
</organism>
<proteinExistence type="inferred from homology"/>
<gene>
    <name evidence="4" type="ORF">K490DRAFT_38227</name>
</gene>
<evidence type="ECO:0000313" key="4">
    <source>
        <dbReference type="EMBL" id="KAF2088725.1"/>
    </source>
</evidence>
<keyword evidence="5" id="KW-1185">Reference proteome</keyword>
<dbReference type="EMBL" id="ML978715">
    <property type="protein sequence ID" value="KAF2088725.1"/>
    <property type="molecule type" value="Genomic_DNA"/>
</dbReference>
<name>A0A6A5YA44_9PEZI</name>
<dbReference type="GO" id="GO:0016491">
    <property type="term" value="F:oxidoreductase activity"/>
    <property type="evidence" value="ECO:0007669"/>
    <property type="project" value="UniProtKB-KW"/>
</dbReference>
<comment type="similarity">
    <text evidence="2">Belongs to the asaB hydroxylase/desaturase family.</text>
</comment>
<evidence type="ECO:0008006" key="6">
    <source>
        <dbReference type="Google" id="ProtNLM"/>
    </source>
</evidence>
<dbReference type="Proteomes" id="UP000799776">
    <property type="component" value="Unassembled WGS sequence"/>
</dbReference>
<dbReference type="PANTHER" id="PTHR34598:SF3">
    <property type="entry name" value="OXIDOREDUCTASE AN1597"/>
    <property type="match status" value="1"/>
</dbReference>
<feature type="region of interest" description="Disordered" evidence="3">
    <location>
        <begin position="184"/>
        <end position="204"/>
    </location>
</feature>
<evidence type="ECO:0000256" key="3">
    <source>
        <dbReference type="SAM" id="MobiDB-lite"/>
    </source>
</evidence>
<dbReference type="OrthoDB" id="412788at2759"/>